<dbReference type="GO" id="GO:0000062">
    <property type="term" value="F:fatty-acyl-CoA binding"/>
    <property type="evidence" value="ECO:0007669"/>
    <property type="project" value="InterPro"/>
</dbReference>
<comment type="caution">
    <text evidence="4">The sequence shown here is derived from an EMBL/GenBank/DDBJ whole genome shotgun (WGS) entry which is preliminary data.</text>
</comment>
<reference evidence="4" key="1">
    <citation type="submission" date="2023-03" db="EMBL/GenBank/DDBJ databases">
        <title>Massive genome expansion in bonnet fungi (Mycena s.s.) driven by repeated elements and novel gene families across ecological guilds.</title>
        <authorList>
            <consortium name="Lawrence Berkeley National Laboratory"/>
            <person name="Harder C.B."/>
            <person name="Miyauchi S."/>
            <person name="Viragh M."/>
            <person name="Kuo A."/>
            <person name="Thoen E."/>
            <person name="Andreopoulos B."/>
            <person name="Lu D."/>
            <person name="Skrede I."/>
            <person name="Drula E."/>
            <person name="Henrissat B."/>
            <person name="Morin E."/>
            <person name="Kohler A."/>
            <person name="Barry K."/>
            <person name="LaButti K."/>
            <person name="Morin E."/>
            <person name="Salamov A."/>
            <person name="Lipzen A."/>
            <person name="Mereny Z."/>
            <person name="Hegedus B."/>
            <person name="Baldrian P."/>
            <person name="Stursova M."/>
            <person name="Weitz H."/>
            <person name="Taylor A."/>
            <person name="Grigoriev I.V."/>
            <person name="Nagy L.G."/>
            <person name="Martin F."/>
            <person name="Kauserud H."/>
        </authorList>
    </citation>
    <scope>NUCLEOTIDE SEQUENCE</scope>
    <source>
        <strain evidence="4">CBHHK188m</strain>
    </source>
</reference>
<dbReference type="InterPro" id="IPR014352">
    <property type="entry name" value="FERM/acyl-CoA-bd_prot_sf"/>
</dbReference>
<dbReference type="InterPro" id="IPR035984">
    <property type="entry name" value="Acyl-CoA-binding_sf"/>
</dbReference>
<keyword evidence="2" id="KW-0446">Lipid-binding</keyword>
<organism evidence="4 5">
    <name type="scientific">Mycena maculata</name>
    <dbReference type="NCBI Taxonomy" id="230809"/>
    <lineage>
        <taxon>Eukaryota</taxon>
        <taxon>Fungi</taxon>
        <taxon>Dikarya</taxon>
        <taxon>Basidiomycota</taxon>
        <taxon>Agaricomycotina</taxon>
        <taxon>Agaricomycetes</taxon>
        <taxon>Agaricomycetidae</taxon>
        <taxon>Agaricales</taxon>
        <taxon>Marasmiineae</taxon>
        <taxon>Mycenaceae</taxon>
        <taxon>Mycena</taxon>
    </lineage>
</organism>
<evidence type="ECO:0000256" key="1">
    <source>
        <dbReference type="ARBA" id="ARBA00005567"/>
    </source>
</evidence>
<feature type="domain" description="ACB" evidence="3">
    <location>
        <begin position="33"/>
        <end position="119"/>
    </location>
</feature>
<dbReference type="AlphaFoldDB" id="A0AAD7IH90"/>
<name>A0AAD7IH90_9AGAR</name>
<evidence type="ECO:0000256" key="2">
    <source>
        <dbReference type="ARBA" id="ARBA00023121"/>
    </source>
</evidence>
<evidence type="ECO:0000313" key="5">
    <source>
        <dbReference type="Proteomes" id="UP001215280"/>
    </source>
</evidence>
<dbReference type="Pfam" id="PF00887">
    <property type="entry name" value="ACBP"/>
    <property type="match status" value="1"/>
</dbReference>
<dbReference type="InterPro" id="IPR000582">
    <property type="entry name" value="Acyl-CoA-binding_protein"/>
</dbReference>
<keyword evidence="5" id="KW-1185">Reference proteome</keyword>
<sequence length="133" mass="14760">MVSPARYLLCVRVISTPFPLPSNYRPQAPAPMAKEKFEAATEIAKNLPRHASLKRSGDDELYLYSYYMQATAGDNTTPHPGASLKAKWDAWKSIKGTPKEQACTMYVEKVVAILIAADDPESKRYLAQIKAAK</sequence>
<dbReference type="PANTHER" id="PTHR23310">
    <property type="entry name" value="ACYL-COA-BINDING PROTEIN, ACBP"/>
    <property type="match status" value="1"/>
</dbReference>
<accession>A0AAD7IH90</accession>
<dbReference type="PANTHER" id="PTHR23310:SF62">
    <property type="entry name" value="ACYL-COA BINDING PROTEIN 1, ISOFORM A"/>
    <property type="match status" value="1"/>
</dbReference>
<proteinExistence type="inferred from homology"/>
<comment type="similarity">
    <text evidence="1">Belongs to the ACBP family.</text>
</comment>
<dbReference type="GO" id="GO:0006631">
    <property type="term" value="P:fatty acid metabolic process"/>
    <property type="evidence" value="ECO:0007669"/>
    <property type="project" value="TreeGrafter"/>
</dbReference>
<dbReference type="SUPFAM" id="SSF47027">
    <property type="entry name" value="Acyl-CoA binding protein"/>
    <property type="match status" value="1"/>
</dbReference>
<dbReference type="PROSITE" id="PS51228">
    <property type="entry name" value="ACB_2"/>
    <property type="match status" value="1"/>
</dbReference>
<gene>
    <name evidence="4" type="ORF">DFH07DRAFT_36998</name>
</gene>
<evidence type="ECO:0000259" key="3">
    <source>
        <dbReference type="PROSITE" id="PS51228"/>
    </source>
</evidence>
<evidence type="ECO:0000313" key="4">
    <source>
        <dbReference type="EMBL" id="KAJ7743030.1"/>
    </source>
</evidence>
<dbReference type="Gene3D" id="1.20.80.10">
    <property type="match status" value="1"/>
</dbReference>
<dbReference type="Proteomes" id="UP001215280">
    <property type="component" value="Unassembled WGS sequence"/>
</dbReference>
<dbReference type="EMBL" id="JARJLG010000114">
    <property type="protein sequence ID" value="KAJ7743030.1"/>
    <property type="molecule type" value="Genomic_DNA"/>
</dbReference>
<protein>
    <submittedName>
        <fullName evidence="4">Acyl CoA binding protein-domain-containing protein</fullName>
    </submittedName>
</protein>